<evidence type="ECO:0000313" key="4">
    <source>
        <dbReference type="Proteomes" id="UP001220962"/>
    </source>
</evidence>
<organism evidence="2 4">
    <name type="scientific">Paenibacillus urinalis</name>
    <dbReference type="NCBI Taxonomy" id="521520"/>
    <lineage>
        <taxon>Bacteria</taxon>
        <taxon>Bacillati</taxon>
        <taxon>Bacillota</taxon>
        <taxon>Bacilli</taxon>
        <taxon>Bacillales</taxon>
        <taxon>Paenibacillaceae</taxon>
        <taxon>Paenibacillus</taxon>
    </lineage>
</organism>
<sequence>MKKKIVGAVLVAGLLVGGSTYTYQTFAAEGKYNTSIAEKSNLEDSHEQEKNTNVTIKPINTVPSDEIHIPLDLANSNATSNYSRATTNNPIVKLLGSYVTELGEDQLEARANYILNSGSAVDIMQVPLNISPDSAVAFYTSGIYPDAKVTTGEINGFKAVYINGEYRRAIHLISEKYAYTINTVFEDVNIDYLKNVAKEIKE</sequence>
<dbReference type="Proteomes" id="UP001220962">
    <property type="component" value="Chromosome"/>
</dbReference>
<feature type="signal peptide" evidence="1">
    <location>
        <begin position="1"/>
        <end position="27"/>
    </location>
</feature>
<proteinExistence type="predicted"/>
<gene>
    <name evidence="2" type="ORF">PUW23_13000</name>
    <name evidence="3" type="ORF">PUW25_12670</name>
</gene>
<accession>A0AAX3MSV2</accession>
<evidence type="ECO:0000313" key="3">
    <source>
        <dbReference type="EMBL" id="WDI00173.1"/>
    </source>
</evidence>
<name>A0AAX3MSV2_9BACL</name>
<protein>
    <submittedName>
        <fullName evidence="2">Uncharacterized protein</fullName>
    </submittedName>
</protein>
<dbReference type="AlphaFoldDB" id="A0AAX3MSV2"/>
<keyword evidence="1" id="KW-0732">Signal</keyword>
<dbReference type="EMBL" id="CP118108">
    <property type="protein sequence ID" value="WDI00173.1"/>
    <property type="molecule type" value="Genomic_DNA"/>
</dbReference>
<keyword evidence="5" id="KW-1185">Reference proteome</keyword>
<dbReference type="Proteomes" id="UP001221519">
    <property type="component" value="Chromosome"/>
</dbReference>
<dbReference type="EMBL" id="CP118101">
    <property type="protein sequence ID" value="WDH80486.1"/>
    <property type="molecule type" value="Genomic_DNA"/>
</dbReference>
<evidence type="ECO:0000256" key="1">
    <source>
        <dbReference type="SAM" id="SignalP"/>
    </source>
</evidence>
<evidence type="ECO:0000313" key="2">
    <source>
        <dbReference type="EMBL" id="WDH80486.1"/>
    </source>
</evidence>
<dbReference type="RefSeq" id="WP_274337123.1">
    <property type="nucleotide sequence ID" value="NZ_CP118101.1"/>
</dbReference>
<reference evidence="2 5" key="1">
    <citation type="submission" date="2023-02" db="EMBL/GenBank/DDBJ databases">
        <title>Pathogen: clinical or host-associated sample.</title>
        <authorList>
            <person name="Hergert J."/>
            <person name="Casey R."/>
            <person name="Wagner J."/>
            <person name="Young E.L."/>
            <person name="Oakeson K.F."/>
        </authorList>
    </citation>
    <scope>NUCLEOTIDE SEQUENCE</scope>
    <source>
        <strain evidence="3 5">2022CK-00829</strain>
        <strain evidence="2">2022CK-00830</strain>
    </source>
</reference>
<feature type="chain" id="PRO_5043444194" evidence="1">
    <location>
        <begin position="28"/>
        <end position="202"/>
    </location>
</feature>
<evidence type="ECO:0000313" key="5">
    <source>
        <dbReference type="Proteomes" id="UP001221519"/>
    </source>
</evidence>